<name>A0A814BYW6_9BILA</name>
<protein>
    <submittedName>
        <fullName evidence="2">Uncharacterized protein</fullName>
    </submittedName>
</protein>
<organism evidence="2 3">
    <name type="scientific">Rotaria sordida</name>
    <dbReference type="NCBI Taxonomy" id="392033"/>
    <lineage>
        <taxon>Eukaryota</taxon>
        <taxon>Metazoa</taxon>
        <taxon>Spiralia</taxon>
        <taxon>Gnathifera</taxon>
        <taxon>Rotifera</taxon>
        <taxon>Eurotatoria</taxon>
        <taxon>Bdelloidea</taxon>
        <taxon>Philodinida</taxon>
        <taxon>Philodinidae</taxon>
        <taxon>Rotaria</taxon>
    </lineage>
</organism>
<feature type="compositionally biased region" description="Low complexity" evidence="1">
    <location>
        <begin position="53"/>
        <end position="67"/>
    </location>
</feature>
<dbReference type="AlphaFoldDB" id="A0A814BYW6"/>
<dbReference type="Proteomes" id="UP000663889">
    <property type="component" value="Unassembled WGS sequence"/>
</dbReference>
<evidence type="ECO:0000313" key="3">
    <source>
        <dbReference type="Proteomes" id="UP000663889"/>
    </source>
</evidence>
<reference evidence="2" key="1">
    <citation type="submission" date="2021-02" db="EMBL/GenBank/DDBJ databases">
        <authorList>
            <person name="Nowell W R."/>
        </authorList>
    </citation>
    <scope>NUCLEOTIDE SEQUENCE</scope>
</reference>
<feature type="region of interest" description="Disordered" evidence="1">
    <location>
        <begin position="21"/>
        <end position="73"/>
    </location>
</feature>
<gene>
    <name evidence="2" type="ORF">SEV965_LOCUS7437</name>
</gene>
<dbReference type="EMBL" id="CAJNOU010000258">
    <property type="protein sequence ID" value="CAF0935962.1"/>
    <property type="molecule type" value="Genomic_DNA"/>
</dbReference>
<accession>A0A814BYW6</accession>
<evidence type="ECO:0000256" key="1">
    <source>
        <dbReference type="SAM" id="MobiDB-lite"/>
    </source>
</evidence>
<sequence>MRQSKLAQLEQISNIINKDIDNFNVDNSGESSNEQRFDENDEEDRYNRQQDMSHQPPLAQLQSSPSSYHQQMSAIIGLASNQLWHPTASTTAKRALDNDDDESVTVD</sequence>
<comment type="caution">
    <text evidence="2">The sequence shown here is derived from an EMBL/GenBank/DDBJ whole genome shotgun (WGS) entry which is preliminary data.</text>
</comment>
<proteinExistence type="predicted"/>
<evidence type="ECO:0000313" key="2">
    <source>
        <dbReference type="EMBL" id="CAF0935962.1"/>
    </source>
</evidence>